<dbReference type="PANTHER" id="PTHR30595">
    <property type="entry name" value="GLPR-RELATED TRANSCRIPTIONAL REPRESSOR"/>
    <property type="match status" value="1"/>
</dbReference>
<proteinExistence type="predicted"/>
<sequence length="111" mass="12175">MVEKIGSGISRIKDAIKVAGLPEPEFKTDGIFTVVFTRIVIEKALEDSTEKTTREKIIECIGENPAITTNAIAAAVGITVKGVEYQLAKMQEDKILKREGSKKSGIWKLIQ</sequence>
<dbReference type="Gene3D" id="3.30.565.60">
    <property type="match status" value="1"/>
</dbReference>
<organism evidence="1">
    <name type="scientific">bioreactor metagenome</name>
    <dbReference type="NCBI Taxonomy" id="1076179"/>
    <lineage>
        <taxon>unclassified sequences</taxon>
        <taxon>metagenomes</taxon>
        <taxon>ecological metagenomes</taxon>
    </lineage>
</organism>
<dbReference type="PANTHER" id="PTHR30595:SF6">
    <property type="entry name" value="SCHLAFEN ALBA-2 DOMAIN-CONTAINING PROTEIN"/>
    <property type="match status" value="1"/>
</dbReference>
<dbReference type="SUPFAM" id="SSF46785">
    <property type="entry name" value="Winged helix' DNA-binding domain"/>
    <property type="match status" value="1"/>
</dbReference>
<dbReference type="Gene3D" id="1.10.10.10">
    <property type="entry name" value="Winged helix-like DNA-binding domain superfamily/Winged helix DNA-binding domain"/>
    <property type="match status" value="1"/>
</dbReference>
<dbReference type="Pfam" id="PF13412">
    <property type="entry name" value="HTH_24"/>
    <property type="match status" value="1"/>
</dbReference>
<dbReference type="AlphaFoldDB" id="A0A644YS09"/>
<protein>
    <recommendedName>
        <fullName evidence="2">ATP-dependent DNA helicase RecG C-terminal domain-containing protein</fullName>
    </recommendedName>
</protein>
<comment type="caution">
    <text evidence="1">The sequence shown here is derived from an EMBL/GenBank/DDBJ whole genome shotgun (WGS) entry which is preliminary data.</text>
</comment>
<gene>
    <name evidence="1" type="ORF">SDC9_77201</name>
</gene>
<dbReference type="InterPro" id="IPR038475">
    <property type="entry name" value="RecG_C_sf"/>
</dbReference>
<evidence type="ECO:0000313" key="1">
    <source>
        <dbReference type="EMBL" id="MPM30651.1"/>
    </source>
</evidence>
<dbReference type="InterPro" id="IPR036388">
    <property type="entry name" value="WH-like_DNA-bd_sf"/>
</dbReference>
<name>A0A644YS09_9ZZZZ</name>
<dbReference type="EMBL" id="VSSQ01005847">
    <property type="protein sequence ID" value="MPM30651.1"/>
    <property type="molecule type" value="Genomic_DNA"/>
</dbReference>
<dbReference type="InterPro" id="IPR036390">
    <property type="entry name" value="WH_DNA-bd_sf"/>
</dbReference>
<accession>A0A644YS09</accession>
<evidence type="ECO:0008006" key="2">
    <source>
        <dbReference type="Google" id="ProtNLM"/>
    </source>
</evidence>
<reference evidence="1" key="1">
    <citation type="submission" date="2019-08" db="EMBL/GenBank/DDBJ databases">
        <authorList>
            <person name="Kucharzyk K."/>
            <person name="Murdoch R.W."/>
            <person name="Higgins S."/>
            <person name="Loffler F."/>
        </authorList>
    </citation>
    <scope>NUCLEOTIDE SEQUENCE</scope>
</reference>